<keyword evidence="1" id="KW-0812">Transmembrane</keyword>
<evidence type="ECO:0000313" key="2">
    <source>
        <dbReference type="EMBL" id="KKK59408.1"/>
    </source>
</evidence>
<proteinExistence type="predicted"/>
<comment type="caution">
    <text evidence="2">The sequence shown here is derived from an EMBL/GenBank/DDBJ whole genome shotgun (WGS) entry which is preliminary data.</text>
</comment>
<evidence type="ECO:0000256" key="1">
    <source>
        <dbReference type="SAM" id="Phobius"/>
    </source>
</evidence>
<keyword evidence="1" id="KW-1133">Transmembrane helix</keyword>
<dbReference type="AlphaFoldDB" id="A0A0F8WRY3"/>
<feature type="transmembrane region" description="Helical" evidence="1">
    <location>
        <begin position="6"/>
        <end position="24"/>
    </location>
</feature>
<dbReference type="EMBL" id="LAZR01063494">
    <property type="protein sequence ID" value="KKK59408.1"/>
    <property type="molecule type" value="Genomic_DNA"/>
</dbReference>
<keyword evidence="1" id="KW-0472">Membrane</keyword>
<sequence length="155" mass="17254">MDSHFVSALGAAGAIVLGWLLGWLQERSRRKREDQTRFHEYRRSFYVGFVHRTSAAARELLGQSTDNQNDVIEALEPLYSELRVIASPPLLQEAASLLDALASLTGRFDWVWSASGGQAGRGHADAAEIEEQTEQFVQAARKELGLPVTSVFRIR</sequence>
<reference evidence="2" key="1">
    <citation type="journal article" date="2015" name="Nature">
        <title>Complex archaea that bridge the gap between prokaryotes and eukaryotes.</title>
        <authorList>
            <person name="Spang A."/>
            <person name="Saw J.H."/>
            <person name="Jorgensen S.L."/>
            <person name="Zaremba-Niedzwiedzka K."/>
            <person name="Martijn J."/>
            <person name="Lind A.E."/>
            <person name="van Eijk R."/>
            <person name="Schleper C."/>
            <person name="Guy L."/>
            <person name="Ettema T.J."/>
        </authorList>
    </citation>
    <scope>NUCLEOTIDE SEQUENCE</scope>
</reference>
<protein>
    <submittedName>
        <fullName evidence="2">Uncharacterized protein</fullName>
    </submittedName>
</protein>
<accession>A0A0F8WRY3</accession>
<name>A0A0F8WRY3_9ZZZZ</name>
<organism evidence="2">
    <name type="scientific">marine sediment metagenome</name>
    <dbReference type="NCBI Taxonomy" id="412755"/>
    <lineage>
        <taxon>unclassified sequences</taxon>
        <taxon>metagenomes</taxon>
        <taxon>ecological metagenomes</taxon>
    </lineage>
</organism>
<gene>
    <name evidence="2" type="ORF">LCGC14_3034690</name>
</gene>